<keyword evidence="3" id="KW-1185">Reference proteome</keyword>
<accession>A0A069RBV9</accession>
<name>A0A069RBV9_PEPLI</name>
<dbReference type="OrthoDB" id="1758246at2"/>
<dbReference type="RefSeq" id="WP_038267220.1">
    <property type="nucleotide sequence ID" value="NZ_FSRH01000014.1"/>
</dbReference>
<comment type="caution">
    <text evidence="2">The sequence shown here is derived from an EMBL/GenBank/DDBJ whole genome shotgun (WGS) entry which is preliminary data.</text>
</comment>
<evidence type="ECO:0000313" key="3">
    <source>
        <dbReference type="Proteomes" id="UP000027946"/>
    </source>
</evidence>
<evidence type="ECO:0000313" key="2">
    <source>
        <dbReference type="EMBL" id="KDR94253.1"/>
    </source>
</evidence>
<dbReference type="eggNOG" id="ENOG50345WP">
    <property type="taxonomic scope" value="Bacteria"/>
</dbReference>
<evidence type="ECO:0000256" key="1">
    <source>
        <dbReference type="SAM" id="Phobius"/>
    </source>
</evidence>
<feature type="transmembrane region" description="Helical" evidence="1">
    <location>
        <begin position="60"/>
        <end position="81"/>
    </location>
</feature>
<gene>
    <name evidence="2" type="ORF">CLIT_24c00160</name>
</gene>
<evidence type="ECO:0008006" key="4">
    <source>
        <dbReference type="Google" id="ProtNLM"/>
    </source>
</evidence>
<keyword evidence="1" id="KW-0812">Transmembrane</keyword>
<protein>
    <recommendedName>
        <fullName evidence="4">Transmembrane protein</fullName>
    </recommendedName>
</protein>
<organism evidence="2 3">
    <name type="scientific">Peptoclostridium litorale DSM 5388</name>
    <dbReference type="NCBI Taxonomy" id="1121324"/>
    <lineage>
        <taxon>Bacteria</taxon>
        <taxon>Bacillati</taxon>
        <taxon>Bacillota</taxon>
        <taxon>Clostridia</taxon>
        <taxon>Peptostreptococcales</taxon>
        <taxon>Peptoclostridiaceae</taxon>
        <taxon>Peptoclostridium</taxon>
    </lineage>
</organism>
<dbReference type="Proteomes" id="UP000027946">
    <property type="component" value="Unassembled WGS sequence"/>
</dbReference>
<dbReference type="EMBL" id="JJMM01000023">
    <property type="protein sequence ID" value="KDR94253.1"/>
    <property type="molecule type" value="Genomic_DNA"/>
</dbReference>
<feature type="transmembrane region" description="Helical" evidence="1">
    <location>
        <begin position="87"/>
        <end position="112"/>
    </location>
</feature>
<dbReference type="AlphaFoldDB" id="A0A069RBV9"/>
<proteinExistence type="predicted"/>
<keyword evidence="1" id="KW-1133">Transmembrane helix</keyword>
<sequence>MPSILAFFNEPKKAYNCLSDVRKNIPKDAKAYTVAQQEYSKEEKDLVATKKTGFKIATKVGGFTGLVIGILVSLGVSTELLKSLPHLTMVIITVIAFAASGSIIGLLVMMYARHFKDKNNFDVERGKLILIVENPGDQKEGIVDIIQKYTPEKVKVY</sequence>
<keyword evidence="1" id="KW-0472">Membrane</keyword>
<reference evidence="2 3" key="1">
    <citation type="submission" date="2014-03" db="EMBL/GenBank/DDBJ databases">
        <title>Genome sequence of Clostridium litorale W6, DSM 5388.</title>
        <authorList>
            <person name="Poehlein A."/>
            <person name="Jagirdar A."/>
            <person name="Khonsari B."/>
            <person name="Chibani C.M."/>
            <person name="Gutierrez Gutierrez D.A."/>
            <person name="Davydova E."/>
            <person name="Alghaithi H.S."/>
            <person name="Nair K.P."/>
            <person name="Dhamotharan K."/>
            <person name="Chandran L."/>
            <person name="G W."/>
            <person name="Daniel R."/>
        </authorList>
    </citation>
    <scope>NUCLEOTIDE SEQUENCE [LARGE SCALE GENOMIC DNA]</scope>
    <source>
        <strain evidence="2 3">W6</strain>
    </source>
</reference>